<evidence type="ECO:0000256" key="6">
    <source>
        <dbReference type="ARBA" id="ARBA00023136"/>
    </source>
</evidence>
<feature type="transmembrane region" description="Helical" evidence="7">
    <location>
        <begin position="50"/>
        <end position="67"/>
    </location>
</feature>
<proteinExistence type="inferred from homology"/>
<evidence type="ECO:0000256" key="1">
    <source>
        <dbReference type="ARBA" id="ARBA00004651"/>
    </source>
</evidence>
<dbReference type="Proteomes" id="UP000319756">
    <property type="component" value="Chromosome"/>
</dbReference>
<dbReference type="GO" id="GO:0005886">
    <property type="term" value="C:plasma membrane"/>
    <property type="evidence" value="ECO:0007669"/>
    <property type="project" value="UniProtKB-SubCell"/>
</dbReference>
<keyword evidence="4 7" id="KW-0812">Transmembrane</keyword>
<evidence type="ECO:0000256" key="2">
    <source>
        <dbReference type="ARBA" id="ARBA00006448"/>
    </source>
</evidence>
<evidence type="ECO:0000256" key="3">
    <source>
        <dbReference type="ARBA" id="ARBA00022475"/>
    </source>
</evidence>
<dbReference type="InterPro" id="IPR007353">
    <property type="entry name" value="DUF421"/>
</dbReference>
<feature type="transmembrane region" description="Helical" evidence="7">
    <location>
        <begin position="73"/>
        <end position="93"/>
    </location>
</feature>
<evidence type="ECO:0000313" key="11">
    <source>
        <dbReference type="Proteomes" id="UP000319756"/>
    </source>
</evidence>
<dbReference type="InterPro" id="IPR048454">
    <property type="entry name" value="YetF_N"/>
</dbReference>
<dbReference type="Pfam" id="PF20730">
    <property type="entry name" value="YetF_N"/>
    <property type="match status" value="1"/>
</dbReference>
<dbReference type="Gene3D" id="3.30.240.20">
    <property type="entry name" value="bsu07140 like domains"/>
    <property type="match status" value="2"/>
</dbReference>
<comment type="subcellular location">
    <subcellularLocation>
        <location evidence="1">Cell membrane</location>
        <topology evidence="1">Multi-pass membrane protein</topology>
    </subcellularLocation>
</comment>
<evidence type="ECO:0000259" key="9">
    <source>
        <dbReference type="Pfam" id="PF20730"/>
    </source>
</evidence>
<dbReference type="Pfam" id="PF04239">
    <property type="entry name" value="DUF421"/>
    <property type="match status" value="1"/>
</dbReference>
<sequence length="239" mass="27240">MENITNIWMGSQDLPFYSFIVRAILVYIYIFLMVKVIGQRSMANIDPLDFIFGVIIGDVVGETVSSGEEELTGPFAGAAMIAFLHWLLSYAGLKWPRFRRVIEDEPFIIIEKGRILDHMLKRTNITIEQLLMELRQHDTSDLNEIDYAVLEPNGNISVIKRSPFNAATAYDIGLTPQNRGYPKVVISDGKVVPENMEKIMTRAELEKGIIDHGYNAVEEIFLLTVNEADEWYVTPRLRV</sequence>
<evidence type="ECO:0000256" key="5">
    <source>
        <dbReference type="ARBA" id="ARBA00022989"/>
    </source>
</evidence>
<name>A0A514LE44_9BACI</name>
<evidence type="ECO:0000256" key="4">
    <source>
        <dbReference type="ARBA" id="ARBA00022692"/>
    </source>
</evidence>
<dbReference type="AlphaFoldDB" id="A0A514LE44"/>
<keyword evidence="6 7" id="KW-0472">Membrane</keyword>
<dbReference type="KEGG" id="sale:EPH95_02150"/>
<dbReference type="PANTHER" id="PTHR34582">
    <property type="entry name" value="UPF0702 TRANSMEMBRANE PROTEIN YCAP"/>
    <property type="match status" value="1"/>
</dbReference>
<feature type="domain" description="YetF C-terminal" evidence="8">
    <location>
        <begin position="94"/>
        <end position="225"/>
    </location>
</feature>
<evidence type="ECO:0000313" key="10">
    <source>
        <dbReference type="EMBL" id="QDI90123.1"/>
    </source>
</evidence>
<dbReference type="OrthoDB" id="9778331at2"/>
<feature type="transmembrane region" description="Helical" evidence="7">
    <location>
        <begin position="16"/>
        <end position="38"/>
    </location>
</feature>
<keyword evidence="3" id="KW-1003">Cell membrane</keyword>
<organism evidence="10 11">
    <name type="scientific">Salicibibacter halophilus</name>
    <dbReference type="NCBI Taxonomy" id="2502791"/>
    <lineage>
        <taxon>Bacteria</taxon>
        <taxon>Bacillati</taxon>
        <taxon>Bacillota</taxon>
        <taxon>Bacilli</taxon>
        <taxon>Bacillales</taxon>
        <taxon>Bacillaceae</taxon>
        <taxon>Salicibibacter</taxon>
    </lineage>
</organism>
<dbReference type="EMBL" id="CP035485">
    <property type="protein sequence ID" value="QDI90123.1"/>
    <property type="molecule type" value="Genomic_DNA"/>
</dbReference>
<evidence type="ECO:0000259" key="8">
    <source>
        <dbReference type="Pfam" id="PF04239"/>
    </source>
</evidence>
<keyword evidence="11" id="KW-1185">Reference proteome</keyword>
<dbReference type="InterPro" id="IPR023090">
    <property type="entry name" value="UPF0702_alpha/beta_dom_sf"/>
</dbReference>
<evidence type="ECO:0000256" key="7">
    <source>
        <dbReference type="SAM" id="Phobius"/>
    </source>
</evidence>
<reference evidence="11" key="1">
    <citation type="submission" date="2019-01" db="EMBL/GenBank/DDBJ databases">
        <title>Genomic analysis of Salicibibacter sp. NKC3-5.</title>
        <authorList>
            <person name="Oh Y.J."/>
        </authorList>
    </citation>
    <scope>NUCLEOTIDE SEQUENCE [LARGE SCALE GENOMIC DNA]</scope>
    <source>
        <strain evidence="11">NKC3-5</strain>
    </source>
</reference>
<accession>A0A514LE44</accession>
<feature type="domain" description="YetF-like N-terminal transmembrane" evidence="9">
    <location>
        <begin position="18"/>
        <end position="64"/>
    </location>
</feature>
<dbReference type="PANTHER" id="PTHR34582:SF5">
    <property type="entry name" value="UPF0702 TRANSMEMBRANE PROTEIN YETF"/>
    <property type="match status" value="1"/>
</dbReference>
<keyword evidence="5 7" id="KW-1133">Transmembrane helix</keyword>
<protein>
    <submittedName>
        <fullName evidence="10">DUF421 domain-containing protein</fullName>
    </submittedName>
</protein>
<gene>
    <name evidence="10" type="ORF">EPH95_02150</name>
</gene>
<comment type="similarity">
    <text evidence="2">Belongs to the UPF0702 family.</text>
</comment>